<dbReference type="Proteomes" id="UP001430306">
    <property type="component" value="Unassembled WGS sequence"/>
</dbReference>
<feature type="transmembrane region" description="Helical" evidence="2">
    <location>
        <begin position="477"/>
        <end position="495"/>
    </location>
</feature>
<feature type="transmembrane region" description="Helical" evidence="2">
    <location>
        <begin position="428"/>
        <end position="446"/>
    </location>
</feature>
<evidence type="ECO:0000313" key="3">
    <source>
        <dbReference type="EMBL" id="MCC9641847.1"/>
    </source>
</evidence>
<feature type="transmembrane region" description="Helical" evidence="2">
    <location>
        <begin position="41"/>
        <end position="59"/>
    </location>
</feature>
<accession>A0ABS8NE85</accession>
<dbReference type="RefSeq" id="WP_230272290.1">
    <property type="nucleotide sequence ID" value="NZ_JAJKFW010000012.1"/>
</dbReference>
<feature type="compositionally biased region" description="Low complexity" evidence="1">
    <location>
        <begin position="117"/>
        <end position="129"/>
    </location>
</feature>
<feature type="transmembrane region" description="Helical" evidence="2">
    <location>
        <begin position="197"/>
        <end position="215"/>
    </location>
</feature>
<evidence type="ECO:0000256" key="1">
    <source>
        <dbReference type="SAM" id="MobiDB-lite"/>
    </source>
</evidence>
<evidence type="ECO:0000256" key="2">
    <source>
        <dbReference type="SAM" id="Phobius"/>
    </source>
</evidence>
<evidence type="ECO:0008006" key="5">
    <source>
        <dbReference type="Google" id="ProtNLM"/>
    </source>
</evidence>
<proteinExistence type="predicted"/>
<feature type="transmembrane region" description="Helical" evidence="2">
    <location>
        <begin position="159"/>
        <end position="177"/>
    </location>
</feature>
<gene>
    <name evidence="3" type="ORF">LOC71_06135</name>
</gene>
<feature type="transmembrane region" description="Helical" evidence="2">
    <location>
        <begin position="268"/>
        <end position="288"/>
    </location>
</feature>
<organism evidence="3 4">
    <name type="scientific">Rhodopirellula halodulae</name>
    <dbReference type="NCBI Taxonomy" id="2894198"/>
    <lineage>
        <taxon>Bacteria</taxon>
        <taxon>Pseudomonadati</taxon>
        <taxon>Planctomycetota</taxon>
        <taxon>Planctomycetia</taxon>
        <taxon>Pirellulales</taxon>
        <taxon>Pirellulaceae</taxon>
        <taxon>Rhodopirellula</taxon>
    </lineage>
</organism>
<feature type="transmembrane region" description="Helical" evidence="2">
    <location>
        <begin position="339"/>
        <end position="362"/>
    </location>
</feature>
<keyword evidence="4" id="KW-1185">Reference proteome</keyword>
<evidence type="ECO:0000313" key="4">
    <source>
        <dbReference type="Proteomes" id="UP001430306"/>
    </source>
</evidence>
<keyword evidence="2" id="KW-1133">Transmembrane helix</keyword>
<name>A0ABS8NE85_9BACT</name>
<feature type="transmembrane region" description="Helical" evidence="2">
    <location>
        <begin position="374"/>
        <end position="394"/>
    </location>
</feature>
<reference evidence="3" key="1">
    <citation type="submission" date="2021-11" db="EMBL/GenBank/DDBJ databases">
        <title>Genome sequence.</title>
        <authorList>
            <person name="Sun Q."/>
        </authorList>
    </citation>
    <scope>NUCLEOTIDE SEQUENCE</scope>
    <source>
        <strain evidence="3">JC740</strain>
    </source>
</reference>
<protein>
    <recommendedName>
        <fullName evidence="5">Transmembrane protein</fullName>
    </recommendedName>
</protein>
<keyword evidence="2" id="KW-0472">Membrane</keyword>
<feature type="region of interest" description="Disordered" evidence="1">
    <location>
        <begin position="82"/>
        <end position="134"/>
    </location>
</feature>
<feature type="transmembrane region" description="Helical" evidence="2">
    <location>
        <begin position="16"/>
        <end position="35"/>
    </location>
</feature>
<comment type="caution">
    <text evidence="3">The sequence shown here is derived from an EMBL/GenBank/DDBJ whole genome shotgun (WGS) entry which is preliminary data.</text>
</comment>
<sequence length="521" mass="57264">MSEFLLYYRRPDPTTWVYMSSFLTIGLFFVFRRFWSIRNLDIVLLILLAPGLLMVNEGYRRQTRLARLASAEINSATINPSLATSAEEEAARGEEDGAEDIEAEPATASENSRDVTETTATEAPAATDAPPEPRELTAEELTQLRQSDAYQRAAGLQRAGFVTLFGIQFLVLLRMLLDPLMVRRPLLDPNLTTGGLNFLGISLFIFMMANVVASTPEIQQEQGPKLGPGYALINMLPAIPTRPISEAIAGAEPPTMAELTAAEQRRTMIAKIIAILAQSAVLIGILLIGNRHFGNLRSGAGCATLYLLMPYTAQMTGRVDHVVPAALILWGVLMYRKPLIAGLFIGAAAGLLYYPLFLLPLWFSFYWQRGAGRFAVGVGVTLTILMALLAFAGGEPFITHVQRMFGVLNPNKGPNELTGIWELGWNPIWRLPVIVGYVILSFFFAVWPGQKNLGILISCSAALMVATQFWHGYGGGLYMAWFLPLLLLTIFRPNLQDRVATKVIDGRSRPARRSTTALDAA</sequence>
<keyword evidence="2" id="KW-0812">Transmembrane</keyword>
<dbReference type="EMBL" id="JAJKFW010000012">
    <property type="protein sequence ID" value="MCC9641847.1"/>
    <property type="molecule type" value="Genomic_DNA"/>
</dbReference>